<dbReference type="AlphaFoldDB" id="A0A9D1WFK1"/>
<comment type="caution">
    <text evidence="2">The sequence shown here is derived from an EMBL/GenBank/DDBJ whole genome shotgun (WGS) entry which is preliminary data.</text>
</comment>
<dbReference type="Gene3D" id="2.60.120.10">
    <property type="entry name" value="Jelly Rolls"/>
    <property type="match status" value="1"/>
</dbReference>
<protein>
    <submittedName>
        <fullName evidence="2">Cupin domain-containing protein</fullName>
    </submittedName>
</protein>
<dbReference type="Proteomes" id="UP000886817">
    <property type="component" value="Unassembled WGS sequence"/>
</dbReference>
<dbReference type="CDD" id="cd02233">
    <property type="entry name" value="cupin_HNL-like"/>
    <property type="match status" value="1"/>
</dbReference>
<evidence type="ECO:0000313" key="3">
    <source>
        <dbReference type="Proteomes" id="UP000886817"/>
    </source>
</evidence>
<reference evidence="2" key="2">
    <citation type="submission" date="2021-04" db="EMBL/GenBank/DDBJ databases">
        <authorList>
            <person name="Gilroy R."/>
        </authorList>
    </citation>
    <scope>NUCLEOTIDE SEQUENCE</scope>
    <source>
        <strain evidence="2">ChiSjej1B19-8411</strain>
    </source>
</reference>
<evidence type="ECO:0000313" key="2">
    <source>
        <dbReference type="EMBL" id="HIX58244.1"/>
    </source>
</evidence>
<evidence type="ECO:0000259" key="1">
    <source>
        <dbReference type="Pfam" id="PF07883"/>
    </source>
</evidence>
<dbReference type="InterPro" id="IPR011051">
    <property type="entry name" value="RmlC_Cupin_sf"/>
</dbReference>
<organism evidence="2 3">
    <name type="scientific">Candidatus Blautia gallistercoris</name>
    <dbReference type="NCBI Taxonomy" id="2838490"/>
    <lineage>
        <taxon>Bacteria</taxon>
        <taxon>Bacillati</taxon>
        <taxon>Bacillota</taxon>
        <taxon>Clostridia</taxon>
        <taxon>Lachnospirales</taxon>
        <taxon>Lachnospiraceae</taxon>
        <taxon>Blautia</taxon>
    </lineage>
</organism>
<accession>A0A9D1WFK1</accession>
<dbReference type="SUPFAM" id="SSF51182">
    <property type="entry name" value="RmlC-like cupins"/>
    <property type="match status" value="1"/>
</dbReference>
<dbReference type="InterPro" id="IPR013096">
    <property type="entry name" value="Cupin_2"/>
</dbReference>
<feature type="domain" description="Cupin type-2" evidence="1">
    <location>
        <begin position="48"/>
        <end position="105"/>
    </location>
</feature>
<name>A0A9D1WFK1_9FIRM</name>
<dbReference type="PANTHER" id="PTHR43698:SF1">
    <property type="entry name" value="BLL4564 PROTEIN"/>
    <property type="match status" value="1"/>
</dbReference>
<gene>
    <name evidence="2" type="ORF">IAA45_00800</name>
</gene>
<dbReference type="Pfam" id="PF07883">
    <property type="entry name" value="Cupin_2"/>
    <property type="match status" value="1"/>
</dbReference>
<dbReference type="EMBL" id="DXEX01000021">
    <property type="protein sequence ID" value="HIX58244.1"/>
    <property type="molecule type" value="Genomic_DNA"/>
</dbReference>
<proteinExistence type="predicted"/>
<dbReference type="InterPro" id="IPR014710">
    <property type="entry name" value="RmlC-like_jellyroll"/>
</dbReference>
<reference evidence="2" key="1">
    <citation type="journal article" date="2021" name="PeerJ">
        <title>Extensive microbial diversity within the chicken gut microbiome revealed by metagenomics and culture.</title>
        <authorList>
            <person name="Gilroy R."/>
            <person name="Ravi A."/>
            <person name="Getino M."/>
            <person name="Pursley I."/>
            <person name="Horton D.L."/>
            <person name="Alikhan N.F."/>
            <person name="Baker D."/>
            <person name="Gharbi K."/>
            <person name="Hall N."/>
            <person name="Watson M."/>
            <person name="Adriaenssens E.M."/>
            <person name="Foster-Nyarko E."/>
            <person name="Jarju S."/>
            <person name="Secka A."/>
            <person name="Antonio M."/>
            <person name="Oren A."/>
            <person name="Chaudhuri R.R."/>
            <person name="La Ragione R."/>
            <person name="Hildebrand F."/>
            <person name="Pallen M.J."/>
        </authorList>
    </citation>
    <scope>NUCLEOTIDE SEQUENCE</scope>
    <source>
        <strain evidence="2">ChiSjej1B19-8411</strain>
    </source>
</reference>
<dbReference type="InterPro" id="IPR047263">
    <property type="entry name" value="HNL-like_cupin"/>
</dbReference>
<dbReference type="PANTHER" id="PTHR43698">
    <property type="entry name" value="RIBD C-TERMINAL DOMAIN CONTAINING PROTEIN"/>
    <property type="match status" value="1"/>
</dbReference>
<sequence>MDTEKMKQDLGGGAVFEVGDPNTAFAQYFIGQSYLKMLTTERVGVGNVTFEPGCRNNWHIHHKGGQILLVTGGRGWYQEWGKEAQELHAGDVVNIPPEVKHWHGAAIDSWFQHLAVEVPAEGASNEWLEAVSDEEYSKLK</sequence>